<evidence type="ECO:0000313" key="1">
    <source>
        <dbReference type="EMBL" id="JAP54348.1"/>
    </source>
</evidence>
<accession>A0A0X3PS51</accession>
<protein>
    <submittedName>
        <fullName evidence="1">Uncharacterized protein</fullName>
    </submittedName>
</protein>
<dbReference type="AlphaFoldDB" id="A0A0X3PS51"/>
<gene>
    <name evidence="1" type="ORF">TR168289</name>
</gene>
<name>A0A0X3PS51_SCHSO</name>
<sequence>MASIALRLKTPNIASVHITSNSASVFVSYQVKNCAFEMQTESSRVASVNFCGAGGVVIFVVENKESPQLFPVFGSFASFSDCMVVTVSFPIPGRDVIFLYVTLPLHGIVRLELRES</sequence>
<reference evidence="1" key="1">
    <citation type="submission" date="2016-01" db="EMBL/GenBank/DDBJ databases">
        <title>Reference transcriptome for the parasite Schistocephalus solidus: insights into the molecular evolution of parasitism.</title>
        <authorList>
            <person name="Hebert F.O."/>
            <person name="Grambauer S."/>
            <person name="Barber I."/>
            <person name="Landry C.R."/>
            <person name="Aubin-Horth N."/>
        </authorList>
    </citation>
    <scope>NUCLEOTIDE SEQUENCE</scope>
</reference>
<proteinExistence type="predicted"/>
<dbReference type="EMBL" id="GEEE01008877">
    <property type="protein sequence ID" value="JAP54348.1"/>
    <property type="molecule type" value="Transcribed_RNA"/>
</dbReference>
<organism evidence="1">
    <name type="scientific">Schistocephalus solidus</name>
    <name type="common">Tapeworm</name>
    <dbReference type="NCBI Taxonomy" id="70667"/>
    <lineage>
        <taxon>Eukaryota</taxon>
        <taxon>Metazoa</taxon>
        <taxon>Spiralia</taxon>
        <taxon>Lophotrochozoa</taxon>
        <taxon>Platyhelminthes</taxon>
        <taxon>Cestoda</taxon>
        <taxon>Eucestoda</taxon>
        <taxon>Diphyllobothriidea</taxon>
        <taxon>Diphyllobothriidae</taxon>
        <taxon>Schistocephalus</taxon>
    </lineage>
</organism>